<feature type="transmembrane region" description="Helical" evidence="12">
    <location>
        <begin position="240"/>
        <end position="258"/>
    </location>
</feature>
<keyword evidence="14" id="KW-1185">Reference proteome</keyword>
<dbReference type="GO" id="GO:0015293">
    <property type="term" value="F:symporter activity"/>
    <property type="evidence" value="ECO:0007669"/>
    <property type="project" value="TreeGrafter"/>
</dbReference>
<feature type="transmembrane region" description="Helical" evidence="12">
    <location>
        <begin position="83"/>
        <end position="108"/>
    </location>
</feature>
<dbReference type="EMBL" id="CAJPWZ010002393">
    <property type="protein sequence ID" value="CAG2237585.1"/>
    <property type="molecule type" value="Genomic_DNA"/>
</dbReference>
<evidence type="ECO:0000256" key="8">
    <source>
        <dbReference type="ARBA" id="ARBA00023065"/>
    </source>
</evidence>
<keyword evidence="8" id="KW-0406">Ion transport</keyword>
<dbReference type="Pfam" id="PF00474">
    <property type="entry name" value="SSF"/>
    <property type="match status" value="1"/>
</dbReference>
<dbReference type="InterPro" id="IPR038377">
    <property type="entry name" value="Na/Glc_symporter_sf"/>
</dbReference>
<dbReference type="GO" id="GO:0006814">
    <property type="term" value="P:sodium ion transport"/>
    <property type="evidence" value="ECO:0007669"/>
    <property type="project" value="UniProtKB-KW"/>
</dbReference>
<dbReference type="GO" id="GO:0005886">
    <property type="term" value="C:plasma membrane"/>
    <property type="evidence" value="ECO:0007669"/>
    <property type="project" value="UniProtKB-SubCell"/>
</dbReference>
<accession>A0A8S3TUN1</accession>
<keyword evidence="5 12" id="KW-0812">Transmembrane</keyword>
<evidence type="ECO:0000256" key="3">
    <source>
        <dbReference type="ARBA" id="ARBA00022448"/>
    </source>
</evidence>
<dbReference type="PANTHER" id="PTHR42985">
    <property type="entry name" value="SODIUM-COUPLED MONOCARBOXYLATE TRANSPORTER"/>
    <property type="match status" value="1"/>
</dbReference>
<evidence type="ECO:0000256" key="12">
    <source>
        <dbReference type="SAM" id="Phobius"/>
    </source>
</evidence>
<evidence type="ECO:0000313" key="13">
    <source>
        <dbReference type="EMBL" id="CAG2237585.1"/>
    </source>
</evidence>
<dbReference type="PROSITE" id="PS50283">
    <property type="entry name" value="NA_SOLUT_SYMP_3"/>
    <property type="match status" value="1"/>
</dbReference>
<keyword evidence="6 12" id="KW-1133">Transmembrane helix</keyword>
<feature type="transmembrane region" description="Helical" evidence="12">
    <location>
        <begin position="13"/>
        <end position="31"/>
    </location>
</feature>
<sequence>MARSRDEFNEWDWLLFAAMLSVSAAIGIYYAIRGAKQNSTKEFLMGGRQMLLIPVAISILVSFMSAILILGTPAEMYTQGTQYFVYLFGMILAVILASQLFVPLLYPLNLTSSFEYLEKRFDSKAAKLTGTIMMILQQVIYMGIASFAPSTALEAVTGFPTWATIVTVGLVSTLYTFLGGMKAVVWTDVFQSLVMIAGLLAIVIQGVVEVGSMGDVWEINDKWGRIDFFDFNPDPTQRHSFWSLIVGGMVGWTATYGVNQASVQRYCSVPTLAKAKLYVL</sequence>
<evidence type="ECO:0000256" key="2">
    <source>
        <dbReference type="ARBA" id="ARBA00006434"/>
    </source>
</evidence>
<proteinExistence type="inferred from homology"/>
<name>A0A8S3TUN1_MYTED</name>
<keyword evidence="9 12" id="KW-0472">Membrane</keyword>
<organism evidence="13 14">
    <name type="scientific">Mytilus edulis</name>
    <name type="common">Blue mussel</name>
    <dbReference type="NCBI Taxonomy" id="6550"/>
    <lineage>
        <taxon>Eukaryota</taxon>
        <taxon>Metazoa</taxon>
        <taxon>Spiralia</taxon>
        <taxon>Lophotrochozoa</taxon>
        <taxon>Mollusca</taxon>
        <taxon>Bivalvia</taxon>
        <taxon>Autobranchia</taxon>
        <taxon>Pteriomorphia</taxon>
        <taxon>Mytilida</taxon>
        <taxon>Mytiloidea</taxon>
        <taxon>Mytilidae</taxon>
        <taxon>Mytilinae</taxon>
        <taxon>Mytilus</taxon>
    </lineage>
</organism>
<evidence type="ECO:0000256" key="9">
    <source>
        <dbReference type="ARBA" id="ARBA00023136"/>
    </source>
</evidence>
<keyword evidence="4" id="KW-1003">Cell membrane</keyword>
<evidence type="ECO:0000256" key="10">
    <source>
        <dbReference type="ARBA" id="ARBA00023201"/>
    </source>
</evidence>
<evidence type="ECO:0000256" key="11">
    <source>
        <dbReference type="RuleBase" id="RU362091"/>
    </source>
</evidence>
<dbReference type="InterPro" id="IPR001734">
    <property type="entry name" value="Na/solute_symporter"/>
</dbReference>
<dbReference type="Gene3D" id="1.20.1730.10">
    <property type="entry name" value="Sodium/glucose cotransporter"/>
    <property type="match status" value="1"/>
</dbReference>
<dbReference type="InterPro" id="IPR051163">
    <property type="entry name" value="Sodium:Solute_Symporter_SSF"/>
</dbReference>
<evidence type="ECO:0000256" key="6">
    <source>
        <dbReference type="ARBA" id="ARBA00022989"/>
    </source>
</evidence>
<evidence type="ECO:0008006" key="15">
    <source>
        <dbReference type="Google" id="ProtNLM"/>
    </source>
</evidence>
<evidence type="ECO:0000256" key="1">
    <source>
        <dbReference type="ARBA" id="ARBA00004651"/>
    </source>
</evidence>
<feature type="transmembrane region" description="Helical" evidence="12">
    <location>
        <begin position="51"/>
        <end position="71"/>
    </location>
</feature>
<evidence type="ECO:0000256" key="4">
    <source>
        <dbReference type="ARBA" id="ARBA00022475"/>
    </source>
</evidence>
<keyword evidence="10" id="KW-0739">Sodium transport</keyword>
<protein>
    <recommendedName>
        <fullName evidence="15">Sodium-coupled monocarboxylate transporter 1</fullName>
    </recommendedName>
</protein>
<dbReference type="OrthoDB" id="6132759at2759"/>
<keyword evidence="3" id="KW-0813">Transport</keyword>
<gene>
    <name evidence="13" type="ORF">MEDL_50052</name>
</gene>
<comment type="similarity">
    <text evidence="2 11">Belongs to the sodium:solute symporter (SSF) (TC 2.A.21) family.</text>
</comment>
<comment type="caution">
    <text evidence="13">The sequence shown here is derived from an EMBL/GenBank/DDBJ whole genome shotgun (WGS) entry which is preliminary data.</text>
</comment>
<reference evidence="13" key="1">
    <citation type="submission" date="2021-03" db="EMBL/GenBank/DDBJ databases">
        <authorList>
            <person name="Bekaert M."/>
        </authorList>
    </citation>
    <scope>NUCLEOTIDE SEQUENCE</scope>
</reference>
<evidence type="ECO:0000313" key="14">
    <source>
        <dbReference type="Proteomes" id="UP000683360"/>
    </source>
</evidence>
<keyword evidence="7" id="KW-0915">Sodium</keyword>
<dbReference type="Proteomes" id="UP000683360">
    <property type="component" value="Unassembled WGS sequence"/>
</dbReference>
<dbReference type="NCBIfam" id="TIGR00813">
    <property type="entry name" value="sss"/>
    <property type="match status" value="1"/>
</dbReference>
<dbReference type="AlphaFoldDB" id="A0A8S3TUN1"/>
<dbReference type="PANTHER" id="PTHR42985:SF40">
    <property type="entry name" value="LD47995P-RELATED"/>
    <property type="match status" value="1"/>
</dbReference>
<feature type="transmembrane region" description="Helical" evidence="12">
    <location>
        <begin position="190"/>
        <end position="208"/>
    </location>
</feature>
<evidence type="ECO:0000256" key="5">
    <source>
        <dbReference type="ARBA" id="ARBA00022692"/>
    </source>
</evidence>
<evidence type="ECO:0000256" key="7">
    <source>
        <dbReference type="ARBA" id="ARBA00023053"/>
    </source>
</evidence>
<feature type="transmembrane region" description="Helical" evidence="12">
    <location>
        <begin position="159"/>
        <end position="178"/>
    </location>
</feature>
<comment type="subcellular location">
    <subcellularLocation>
        <location evidence="1">Cell membrane</location>
        <topology evidence="1">Multi-pass membrane protein</topology>
    </subcellularLocation>
</comment>